<gene>
    <name evidence="1" type="ORF">HMPREF9141_0672</name>
</gene>
<proteinExistence type="predicted"/>
<accession>F0F506</accession>
<evidence type="ECO:0000313" key="2">
    <source>
        <dbReference type="Proteomes" id="UP000005697"/>
    </source>
</evidence>
<reference evidence="1 2" key="1">
    <citation type="submission" date="2011-01" db="EMBL/GenBank/DDBJ databases">
        <authorList>
            <person name="Muzny D."/>
            <person name="Qin X."/>
            <person name="Deng J."/>
            <person name="Jiang H."/>
            <person name="Liu Y."/>
            <person name="Qu J."/>
            <person name="Song X.-Z."/>
            <person name="Zhang L."/>
            <person name="Thornton R."/>
            <person name="Coyle M."/>
            <person name="Francisco L."/>
            <person name="Jackson L."/>
            <person name="Javaid M."/>
            <person name="Korchina V."/>
            <person name="Kovar C."/>
            <person name="Mata R."/>
            <person name="Mathew T."/>
            <person name="Ngo R."/>
            <person name="Nguyen L."/>
            <person name="Nguyen N."/>
            <person name="Okwuonu G."/>
            <person name="Ongeri F."/>
            <person name="Pham C."/>
            <person name="Simmons D."/>
            <person name="Wilczek-Boney K."/>
            <person name="Hale W."/>
            <person name="Jakkamsetti A."/>
            <person name="Pham P."/>
            <person name="Ruth R."/>
            <person name="San Lucas F."/>
            <person name="Warren J."/>
            <person name="Zhang J."/>
            <person name="Zhao Z."/>
            <person name="Zhou C."/>
            <person name="Zhu D."/>
            <person name="Lee S."/>
            <person name="Bess C."/>
            <person name="Blankenburg K."/>
            <person name="Forbes L."/>
            <person name="Fu Q."/>
            <person name="Gubbala S."/>
            <person name="Hirani K."/>
            <person name="Jayaseelan J.C."/>
            <person name="Lara F."/>
            <person name="Munidasa M."/>
            <person name="Palculict T."/>
            <person name="Patil S."/>
            <person name="Pu L.-L."/>
            <person name="Saada N."/>
            <person name="Tang L."/>
            <person name="Weissenberger G."/>
            <person name="Zhu Y."/>
            <person name="Hemphill L."/>
            <person name="Shang Y."/>
            <person name="Youmans B."/>
            <person name="Ayvaz T."/>
            <person name="Ross M."/>
            <person name="Santibanez J."/>
            <person name="Aqrawi P."/>
            <person name="Gross S."/>
            <person name="Joshi V."/>
            <person name="Fowler G."/>
            <person name="Nazareth L."/>
            <person name="Reid J."/>
            <person name="Worley K."/>
            <person name="Petrosino J."/>
            <person name="Highlander S."/>
            <person name="Gibbs R."/>
        </authorList>
    </citation>
    <scope>NUCLEOTIDE SEQUENCE [LARGE SCALE GENOMIC DNA]</scope>
    <source>
        <strain evidence="1 2">DSM 16608</strain>
    </source>
</reference>
<protein>
    <submittedName>
        <fullName evidence="1">Uncharacterized protein</fullName>
    </submittedName>
</protein>
<keyword evidence="2" id="KW-1185">Reference proteome</keyword>
<evidence type="ECO:0000313" key="1">
    <source>
        <dbReference type="EMBL" id="EGC20768.1"/>
    </source>
</evidence>
<name>F0F506_9BACT</name>
<comment type="caution">
    <text evidence="1">The sequence shown here is derived from an EMBL/GenBank/DDBJ whole genome shotgun (WGS) entry which is preliminary data.</text>
</comment>
<dbReference type="Proteomes" id="UP000005697">
    <property type="component" value="Unassembled WGS sequence"/>
</dbReference>
<organism evidence="1 2">
    <name type="scientific">Prevotella multiformis DSM 16608</name>
    <dbReference type="NCBI Taxonomy" id="888743"/>
    <lineage>
        <taxon>Bacteria</taxon>
        <taxon>Pseudomonadati</taxon>
        <taxon>Bacteroidota</taxon>
        <taxon>Bacteroidia</taxon>
        <taxon>Bacteroidales</taxon>
        <taxon>Prevotellaceae</taxon>
        <taxon>Prevotella</taxon>
    </lineage>
</organism>
<dbReference type="EMBL" id="AEWX01000009">
    <property type="protein sequence ID" value="EGC20768.1"/>
    <property type="molecule type" value="Genomic_DNA"/>
</dbReference>
<dbReference type="HOGENOM" id="CLU_3102254_0_0_10"/>
<sequence length="51" mass="5433">MLAEGGGQEKLPGGIGIRVSQERSGKRLSCEYGTKIAAHRAVNVQLRSVHS</sequence>
<dbReference type="AlphaFoldDB" id="F0F506"/>